<dbReference type="AlphaFoldDB" id="A0A176VFM6"/>
<evidence type="ECO:0000313" key="3">
    <source>
        <dbReference type="Proteomes" id="UP000077202"/>
    </source>
</evidence>
<reference evidence="2" key="1">
    <citation type="submission" date="2016-03" db="EMBL/GenBank/DDBJ databases">
        <title>Mechanisms controlling the formation of the plant cell surface in tip-growing cells are functionally conserved among land plants.</title>
        <authorList>
            <person name="Honkanen S."/>
            <person name="Jones V.A."/>
            <person name="Morieri G."/>
            <person name="Champion C."/>
            <person name="Hetherington A.J."/>
            <person name="Kelly S."/>
            <person name="Saint-Marcoux D."/>
            <person name="Proust H."/>
            <person name="Prescott H."/>
            <person name="Dolan L."/>
        </authorList>
    </citation>
    <scope>NUCLEOTIDE SEQUENCE [LARGE SCALE GENOMIC DNA]</scope>
    <source>
        <tissue evidence="2">Whole gametophyte</tissue>
    </source>
</reference>
<protein>
    <submittedName>
        <fullName evidence="2">Uncharacterized protein</fullName>
    </submittedName>
</protein>
<keyword evidence="1" id="KW-1133">Transmembrane helix</keyword>
<dbReference type="PANTHER" id="PTHR35462:SF2">
    <property type="entry name" value="TRANSMEMBRANE PROTEIN"/>
    <property type="match status" value="1"/>
</dbReference>
<sequence>MSQDMSLRSHACHSELVLPAWEIKGILANVLRILSFFSFFGPRSSMRSRGVEIKALGTSEPRYPRDAAVAAGAVVVHLAGRTRLRKWRIMVGALVGLVAGAAKEAGDATGIWPSAGASVKDGVADMIGVAAAVLWNLFLSPLWRQKPQAISKDGIDQV</sequence>
<dbReference type="PANTHER" id="PTHR35462">
    <property type="match status" value="1"/>
</dbReference>
<dbReference type="Proteomes" id="UP000077202">
    <property type="component" value="Unassembled WGS sequence"/>
</dbReference>
<evidence type="ECO:0000313" key="2">
    <source>
        <dbReference type="EMBL" id="OAE19111.1"/>
    </source>
</evidence>
<feature type="transmembrane region" description="Helical" evidence="1">
    <location>
        <begin position="87"/>
        <end position="103"/>
    </location>
</feature>
<accession>A0A176VFM6</accession>
<name>A0A176VFM6_MARPO</name>
<comment type="caution">
    <text evidence="2">The sequence shown here is derived from an EMBL/GenBank/DDBJ whole genome shotgun (WGS) entry which is preliminary data.</text>
</comment>
<feature type="transmembrane region" description="Helical" evidence="1">
    <location>
        <begin position="123"/>
        <end position="143"/>
    </location>
</feature>
<organism evidence="2 3">
    <name type="scientific">Marchantia polymorpha subsp. ruderalis</name>
    <dbReference type="NCBI Taxonomy" id="1480154"/>
    <lineage>
        <taxon>Eukaryota</taxon>
        <taxon>Viridiplantae</taxon>
        <taxon>Streptophyta</taxon>
        <taxon>Embryophyta</taxon>
        <taxon>Marchantiophyta</taxon>
        <taxon>Marchantiopsida</taxon>
        <taxon>Marchantiidae</taxon>
        <taxon>Marchantiales</taxon>
        <taxon>Marchantiaceae</taxon>
        <taxon>Marchantia</taxon>
    </lineage>
</organism>
<keyword evidence="3" id="KW-1185">Reference proteome</keyword>
<gene>
    <name evidence="2" type="ORF">AXG93_2062s1220</name>
</gene>
<keyword evidence="1" id="KW-0472">Membrane</keyword>
<proteinExistence type="predicted"/>
<evidence type="ECO:0000256" key="1">
    <source>
        <dbReference type="SAM" id="Phobius"/>
    </source>
</evidence>
<keyword evidence="1" id="KW-0812">Transmembrane</keyword>
<dbReference type="EMBL" id="LVLJ01003929">
    <property type="protein sequence ID" value="OAE19111.1"/>
    <property type="molecule type" value="Genomic_DNA"/>
</dbReference>